<comment type="caution">
    <text evidence="2">The sequence shown here is derived from an EMBL/GenBank/DDBJ whole genome shotgun (WGS) entry which is preliminary data.</text>
</comment>
<feature type="transmembrane region" description="Helical" evidence="1">
    <location>
        <begin position="25"/>
        <end position="43"/>
    </location>
</feature>
<evidence type="ECO:0000313" key="3">
    <source>
        <dbReference type="Proteomes" id="UP001157440"/>
    </source>
</evidence>
<dbReference type="Proteomes" id="UP001157440">
    <property type="component" value="Unassembled WGS sequence"/>
</dbReference>
<accession>A0AA37WQW1</accession>
<keyword evidence="1" id="KW-1133">Transmembrane helix</keyword>
<proteinExistence type="predicted"/>
<dbReference type="RefSeq" id="WP_192708187.1">
    <property type="nucleotide sequence ID" value="NZ_BPQZ01000015.1"/>
</dbReference>
<organism evidence="2 3">
    <name type="scientific">Methylobacterium tardum</name>
    <dbReference type="NCBI Taxonomy" id="374432"/>
    <lineage>
        <taxon>Bacteria</taxon>
        <taxon>Pseudomonadati</taxon>
        <taxon>Pseudomonadota</taxon>
        <taxon>Alphaproteobacteria</taxon>
        <taxon>Hyphomicrobiales</taxon>
        <taxon>Methylobacteriaceae</taxon>
        <taxon>Methylobacterium</taxon>
    </lineage>
</organism>
<evidence type="ECO:0000256" key="1">
    <source>
        <dbReference type="SAM" id="Phobius"/>
    </source>
</evidence>
<name>A0AA37WQW1_9HYPH</name>
<keyword evidence="1" id="KW-0472">Membrane</keyword>
<dbReference type="EMBL" id="BSPL01000005">
    <property type="protein sequence ID" value="GLS68457.1"/>
    <property type="molecule type" value="Genomic_DNA"/>
</dbReference>
<evidence type="ECO:0000313" key="2">
    <source>
        <dbReference type="EMBL" id="GLS68457.1"/>
    </source>
</evidence>
<gene>
    <name evidence="2" type="ORF">GCM10007890_04690</name>
</gene>
<dbReference type="AlphaFoldDB" id="A0AA37WQW1"/>
<keyword evidence="3" id="KW-1185">Reference proteome</keyword>
<protein>
    <submittedName>
        <fullName evidence="2">Uncharacterized protein</fullName>
    </submittedName>
</protein>
<reference evidence="3" key="1">
    <citation type="journal article" date="2019" name="Int. J. Syst. Evol. Microbiol.">
        <title>The Global Catalogue of Microorganisms (GCM) 10K type strain sequencing project: providing services to taxonomists for standard genome sequencing and annotation.</title>
        <authorList>
            <consortium name="The Broad Institute Genomics Platform"/>
            <consortium name="The Broad Institute Genome Sequencing Center for Infectious Disease"/>
            <person name="Wu L."/>
            <person name="Ma J."/>
        </authorList>
    </citation>
    <scope>NUCLEOTIDE SEQUENCE [LARGE SCALE GENOMIC DNA]</scope>
    <source>
        <strain evidence="3">NBRC 103632</strain>
    </source>
</reference>
<sequence>MLIAALLFALGMAEGWNYRATALMASSMLVSLGWLALWAFVWTTLDIEKILLLFADLAAHQAGYLVGAYWNGATDEDR</sequence>
<keyword evidence="1" id="KW-0812">Transmembrane</keyword>